<evidence type="ECO:0000256" key="3">
    <source>
        <dbReference type="ARBA" id="ARBA00022741"/>
    </source>
</evidence>
<accession>A0A1G1W2U5</accession>
<evidence type="ECO:0000256" key="5">
    <source>
        <dbReference type="HAMAP-Rule" id="MF_00235"/>
    </source>
</evidence>
<dbReference type="PROSITE" id="PS00113">
    <property type="entry name" value="ADENYLATE_KINASE"/>
    <property type="match status" value="1"/>
</dbReference>
<evidence type="ECO:0000256" key="4">
    <source>
        <dbReference type="ARBA" id="ARBA00022777"/>
    </source>
</evidence>
<comment type="catalytic activity">
    <reaction evidence="5 7">
        <text>AMP + ATP = 2 ADP</text>
        <dbReference type="Rhea" id="RHEA:12973"/>
        <dbReference type="ChEBI" id="CHEBI:30616"/>
        <dbReference type="ChEBI" id="CHEBI:456215"/>
        <dbReference type="ChEBI" id="CHEBI:456216"/>
        <dbReference type="EC" id="2.7.4.3"/>
    </reaction>
</comment>
<sequence length="185" mass="20769">MNILVFGAQGSGKSTHAKYIAEKLDLPYIYTGDLFRELAKEDSALGRQIKERVAKGLMVPNPIAIKAFRQYLSRLGLSRGVVLDGYPRNFAQALSLSVKIDLLISITLPEEIAMERLLKRKRHDDNLASIKTRLDLYKKETAPLLAFFEAKGAKVIRVDNSPPIKIVQEKIDDLLKDRVGNKHNA</sequence>
<evidence type="ECO:0000313" key="8">
    <source>
        <dbReference type="EMBL" id="OGY21904.1"/>
    </source>
</evidence>
<evidence type="ECO:0000256" key="1">
    <source>
        <dbReference type="ARBA" id="ARBA00022679"/>
    </source>
</evidence>
<comment type="subunit">
    <text evidence="5 7">Monomer.</text>
</comment>
<comment type="caution">
    <text evidence="8">The sequence shown here is derived from an EMBL/GenBank/DDBJ whole genome shotgun (WGS) entry which is preliminary data.</text>
</comment>
<feature type="binding site" evidence="5">
    <location>
        <position position="31"/>
    </location>
    <ligand>
        <name>AMP</name>
        <dbReference type="ChEBI" id="CHEBI:456215"/>
    </ligand>
</feature>
<keyword evidence="1 5" id="KW-0808">Transferase</keyword>
<dbReference type="PANTHER" id="PTHR23359">
    <property type="entry name" value="NUCLEOTIDE KINASE"/>
    <property type="match status" value="1"/>
</dbReference>
<dbReference type="Proteomes" id="UP000176299">
    <property type="component" value="Unassembled WGS sequence"/>
</dbReference>
<comment type="subcellular location">
    <subcellularLocation>
        <location evidence="5 7">Cytoplasm</location>
    </subcellularLocation>
</comment>
<evidence type="ECO:0000256" key="2">
    <source>
        <dbReference type="ARBA" id="ARBA00022727"/>
    </source>
</evidence>
<comment type="pathway">
    <text evidence="5">Purine metabolism; AMP biosynthesis via salvage pathway; AMP from ADP: step 1/1.</text>
</comment>
<dbReference type="AlphaFoldDB" id="A0A1G1W2U5"/>
<dbReference type="HAMAP" id="MF_00235">
    <property type="entry name" value="Adenylate_kinase_Adk"/>
    <property type="match status" value="1"/>
</dbReference>
<feature type="binding site" evidence="5">
    <location>
        <position position="36"/>
    </location>
    <ligand>
        <name>AMP</name>
        <dbReference type="ChEBI" id="CHEBI:456215"/>
    </ligand>
</feature>
<protein>
    <recommendedName>
        <fullName evidence="5 7">Adenylate kinase</fullName>
        <shortName evidence="5">AK</shortName>
        <ecNumber evidence="5 7">2.7.4.3</ecNumber>
    </recommendedName>
    <alternativeName>
        <fullName evidence="5">ATP-AMP transphosphorylase</fullName>
    </alternativeName>
    <alternativeName>
        <fullName evidence="5">ATP:AMP phosphotransferase</fullName>
    </alternativeName>
    <alternativeName>
        <fullName evidence="5">Adenylate monophosphate kinase</fullName>
    </alternativeName>
</protein>
<comment type="caution">
    <text evidence="5">Lacks conserved residue(s) required for the propagation of feature annotation.</text>
</comment>
<dbReference type="InterPro" id="IPR000850">
    <property type="entry name" value="Adenylat/UMP-CMP_kin"/>
</dbReference>
<dbReference type="GO" id="GO:0005524">
    <property type="term" value="F:ATP binding"/>
    <property type="evidence" value="ECO:0007669"/>
    <property type="project" value="UniProtKB-UniRule"/>
</dbReference>
<dbReference type="PRINTS" id="PR00094">
    <property type="entry name" value="ADENYLTKNASE"/>
</dbReference>
<feature type="binding site" evidence="5">
    <location>
        <begin position="10"/>
        <end position="15"/>
    </location>
    <ligand>
        <name>ATP</name>
        <dbReference type="ChEBI" id="CHEBI:30616"/>
    </ligand>
</feature>
<gene>
    <name evidence="5" type="primary">adk</name>
    <name evidence="8" type="ORF">A2113_01100</name>
</gene>
<feature type="binding site" evidence="5">
    <location>
        <position position="120"/>
    </location>
    <ligand>
        <name>ATP</name>
        <dbReference type="ChEBI" id="CHEBI:30616"/>
    </ligand>
</feature>
<dbReference type="InterPro" id="IPR027417">
    <property type="entry name" value="P-loop_NTPase"/>
</dbReference>
<dbReference type="CDD" id="cd01428">
    <property type="entry name" value="ADK"/>
    <property type="match status" value="1"/>
</dbReference>
<dbReference type="EC" id="2.7.4.3" evidence="5 7"/>
<keyword evidence="5 7" id="KW-0067">ATP-binding</keyword>
<feature type="binding site" evidence="5">
    <location>
        <position position="162"/>
    </location>
    <ligand>
        <name>ATP</name>
        <dbReference type="ChEBI" id="CHEBI:30616"/>
    </ligand>
</feature>
<evidence type="ECO:0000256" key="6">
    <source>
        <dbReference type="RuleBase" id="RU003330"/>
    </source>
</evidence>
<keyword evidence="3 5" id="KW-0547">Nucleotide-binding</keyword>
<comment type="domain">
    <text evidence="5">Consists of three domains, a large central CORE domain and two small peripheral domains, NMPbind and LID, which undergo movements during catalysis. The LID domain closes over the site of phosphoryl transfer upon ATP binding. Assembling and dissambling the active center during each catalytic cycle provides an effective means to prevent ATP hydrolysis.</text>
</comment>
<dbReference type="Gene3D" id="3.40.50.300">
    <property type="entry name" value="P-loop containing nucleotide triphosphate hydrolases"/>
    <property type="match status" value="1"/>
</dbReference>
<evidence type="ECO:0000256" key="7">
    <source>
        <dbReference type="RuleBase" id="RU003331"/>
    </source>
</evidence>
<keyword evidence="4 5" id="KW-0418">Kinase</keyword>
<feature type="binding site" evidence="5">
    <location>
        <position position="122"/>
    </location>
    <ligand>
        <name>AMP</name>
        <dbReference type="ChEBI" id="CHEBI:456215"/>
    </ligand>
</feature>
<dbReference type="STRING" id="1802591.A2113_01100"/>
<feature type="binding site" evidence="5">
    <location>
        <position position="133"/>
    </location>
    <ligand>
        <name>AMP</name>
        <dbReference type="ChEBI" id="CHEBI:456215"/>
    </ligand>
</feature>
<comment type="function">
    <text evidence="5">Catalyzes the reversible transfer of the terminal phosphate group between ATP and AMP. Plays an important role in cellular energy homeostasis and in adenine nucleotide metabolism.</text>
</comment>
<reference evidence="8 9" key="1">
    <citation type="journal article" date="2016" name="Nat. Commun.">
        <title>Thousands of microbial genomes shed light on interconnected biogeochemical processes in an aquifer system.</title>
        <authorList>
            <person name="Anantharaman K."/>
            <person name="Brown C.T."/>
            <person name="Hug L.A."/>
            <person name="Sharon I."/>
            <person name="Castelle C.J."/>
            <person name="Probst A.J."/>
            <person name="Thomas B.C."/>
            <person name="Singh A."/>
            <person name="Wilkins M.J."/>
            <person name="Karaoz U."/>
            <person name="Brodie E.L."/>
            <person name="Williams K.H."/>
            <person name="Hubbard S.S."/>
            <person name="Banfield J.F."/>
        </authorList>
    </citation>
    <scope>NUCLEOTIDE SEQUENCE [LARGE SCALE GENOMIC DNA]</scope>
</reference>
<proteinExistence type="inferred from homology"/>
<dbReference type="InterPro" id="IPR033690">
    <property type="entry name" value="Adenylat_kinase_CS"/>
</dbReference>
<organism evidence="8 9">
    <name type="scientific">Candidatus Woykebacteria bacterium GWA1_44_8</name>
    <dbReference type="NCBI Taxonomy" id="1802591"/>
    <lineage>
        <taxon>Bacteria</taxon>
        <taxon>Candidatus Woykeibacteriota</taxon>
    </lineage>
</organism>
<dbReference type="SUPFAM" id="SSF52540">
    <property type="entry name" value="P-loop containing nucleoside triphosphate hydrolases"/>
    <property type="match status" value="1"/>
</dbReference>
<name>A0A1G1W2U5_9BACT</name>
<feature type="binding site" evidence="5">
    <location>
        <begin position="85"/>
        <end position="88"/>
    </location>
    <ligand>
        <name>AMP</name>
        <dbReference type="ChEBI" id="CHEBI:456215"/>
    </ligand>
</feature>
<comment type="similarity">
    <text evidence="5 6">Belongs to the adenylate kinase family.</text>
</comment>
<dbReference type="UniPathway" id="UPA00588">
    <property type="reaction ID" value="UER00649"/>
</dbReference>
<feature type="binding site" evidence="5">
    <location>
        <position position="92"/>
    </location>
    <ligand>
        <name>AMP</name>
        <dbReference type="ChEBI" id="CHEBI:456215"/>
    </ligand>
</feature>
<dbReference type="Pfam" id="PF00406">
    <property type="entry name" value="ADK"/>
    <property type="match status" value="1"/>
</dbReference>
<dbReference type="GO" id="GO:0004017">
    <property type="term" value="F:AMP kinase activity"/>
    <property type="evidence" value="ECO:0007669"/>
    <property type="project" value="UniProtKB-UniRule"/>
</dbReference>
<keyword evidence="2 5" id="KW-0545">Nucleotide biosynthesis</keyword>
<evidence type="ECO:0000313" key="9">
    <source>
        <dbReference type="Proteomes" id="UP000176299"/>
    </source>
</evidence>
<feature type="region of interest" description="NMP" evidence="5">
    <location>
        <begin position="30"/>
        <end position="59"/>
    </location>
</feature>
<dbReference type="GO" id="GO:0044209">
    <property type="term" value="P:AMP salvage"/>
    <property type="evidence" value="ECO:0007669"/>
    <property type="project" value="UniProtKB-UniRule"/>
</dbReference>
<keyword evidence="5" id="KW-0963">Cytoplasm</keyword>
<dbReference type="EMBL" id="MHCN01000010">
    <property type="protein sequence ID" value="OGY21904.1"/>
    <property type="molecule type" value="Genomic_DNA"/>
</dbReference>
<dbReference type="GO" id="GO:0005737">
    <property type="term" value="C:cytoplasm"/>
    <property type="evidence" value="ECO:0007669"/>
    <property type="project" value="UniProtKB-SubCell"/>
</dbReference>